<keyword evidence="2" id="KW-0863">Zinc-finger</keyword>
<dbReference type="Pfam" id="PF04500">
    <property type="entry name" value="FLYWCH"/>
    <property type="match status" value="1"/>
</dbReference>
<organism evidence="5 6">
    <name type="scientific">Aphis glycines</name>
    <name type="common">Soybean aphid</name>
    <dbReference type="NCBI Taxonomy" id="307491"/>
    <lineage>
        <taxon>Eukaryota</taxon>
        <taxon>Metazoa</taxon>
        <taxon>Ecdysozoa</taxon>
        <taxon>Arthropoda</taxon>
        <taxon>Hexapoda</taxon>
        <taxon>Insecta</taxon>
        <taxon>Pterygota</taxon>
        <taxon>Neoptera</taxon>
        <taxon>Paraneoptera</taxon>
        <taxon>Hemiptera</taxon>
        <taxon>Sternorrhyncha</taxon>
        <taxon>Aphidomorpha</taxon>
        <taxon>Aphidoidea</taxon>
        <taxon>Aphididae</taxon>
        <taxon>Aphidini</taxon>
        <taxon>Aphis</taxon>
        <taxon>Aphis</taxon>
    </lineage>
</organism>
<sequence length="285" mass="32726">MDRFTKAFSEKSKPLLVLDEFKFRKCTISKNGIKWRCTIKSCTSNFLCDVSETVLLKSNFDHNHEASSNINRQIVANSLKRKATDQVTTRPLKLIRNVVQSIVADFEQGIHFAVKQVWPSILLVGCRFHLSQAWWRNIQSCGLQTEYKNPNSEVGKWLNLVFGLSLFSHEEVEDVFVEELMTIQPINSNLTKFTNYLVENYISSNSTFPPKLWASNSISCERTTNACEAFHASFSTNFYSPHPNIFLMAKQSNHIESVFGNQQIVKFPHRCPLAIDVLTPIKNRR</sequence>
<feature type="domain" description="FLYWCH-type" evidence="4">
    <location>
        <begin position="9"/>
        <end position="64"/>
    </location>
</feature>
<dbReference type="AlphaFoldDB" id="A0A6G0T7R7"/>
<protein>
    <recommendedName>
        <fullName evidence="4">FLYWCH-type domain-containing protein</fullName>
    </recommendedName>
</protein>
<keyword evidence="1" id="KW-0479">Metal-binding</keyword>
<dbReference type="Proteomes" id="UP000475862">
    <property type="component" value="Unassembled WGS sequence"/>
</dbReference>
<name>A0A6G0T7R7_APHGL</name>
<evidence type="ECO:0000256" key="1">
    <source>
        <dbReference type="ARBA" id="ARBA00022723"/>
    </source>
</evidence>
<evidence type="ECO:0000259" key="4">
    <source>
        <dbReference type="Pfam" id="PF04500"/>
    </source>
</evidence>
<dbReference type="OrthoDB" id="6607069at2759"/>
<dbReference type="GO" id="GO:0008270">
    <property type="term" value="F:zinc ion binding"/>
    <property type="evidence" value="ECO:0007669"/>
    <property type="project" value="UniProtKB-KW"/>
</dbReference>
<proteinExistence type="predicted"/>
<evidence type="ECO:0000313" key="5">
    <source>
        <dbReference type="EMBL" id="KAE9527076.1"/>
    </source>
</evidence>
<reference evidence="5 6" key="1">
    <citation type="submission" date="2019-08" db="EMBL/GenBank/DDBJ databases">
        <title>The genome of the soybean aphid Biotype 1, its phylome, world population structure and adaptation to the North American continent.</title>
        <authorList>
            <person name="Giordano R."/>
            <person name="Donthu R.K."/>
            <person name="Hernandez A.G."/>
            <person name="Wright C.L."/>
            <person name="Zimin A.V."/>
        </authorList>
    </citation>
    <scope>NUCLEOTIDE SEQUENCE [LARGE SCALE GENOMIC DNA]</scope>
    <source>
        <tissue evidence="5">Whole aphids</tissue>
    </source>
</reference>
<keyword evidence="3" id="KW-0862">Zinc</keyword>
<dbReference type="Gene3D" id="2.20.25.240">
    <property type="match status" value="1"/>
</dbReference>
<accession>A0A6G0T7R7</accession>
<dbReference type="EMBL" id="VYZN01000054">
    <property type="protein sequence ID" value="KAE9527076.1"/>
    <property type="molecule type" value="Genomic_DNA"/>
</dbReference>
<keyword evidence="6" id="KW-1185">Reference proteome</keyword>
<evidence type="ECO:0000313" key="6">
    <source>
        <dbReference type="Proteomes" id="UP000475862"/>
    </source>
</evidence>
<evidence type="ECO:0000256" key="2">
    <source>
        <dbReference type="ARBA" id="ARBA00022771"/>
    </source>
</evidence>
<comment type="caution">
    <text evidence="5">The sequence shown here is derived from an EMBL/GenBank/DDBJ whole genome shotgun (WGS) entry which is preliminary data.</text>
</comment>
<evidence type="ECO:0000256" key="3">
    <source>
        <dbReference type="ARBA" id="ARBA00022833"/>
    </source>
</evidence>
<gene>
    <name evidence="5" type="ORF">AGLY_013724</name>
</gene>
<dbReference type="InterPro" id="IPR007588">
    <property type="entry name" value="Znf_FLYWCH"/>
</dbReference>